<dbReference type="EMBL" id="CP104562">
    <property type="protein sequence ID" value="UXH80218.1"/>
    <property type="molecule type" value="Genomic_DNA"/>
</dbReference>
<reference evidence="2" key="1">
    <citation type="submission" date="2022-10" db="EMBL/GenBank/DDBJ databases">
        <title>Characterization and whole genome sequencing of a new Roseateles species, isolated from fresh water.</title>
        <authorList>
            <person name="Guliayeva D.Y."/>
            <person name="Akhremchuk A.E."/>
            <person name="Sikolenko M.A."/>
            <person name="Valentovich L.N."/>
            <person name="Sidarenka A.V."/>
        </authorList>
    </citation>
    <scope>NUCLEOTIDE SEQUENCE</scope>
    <source>
        <strain evidence="2">BIM B-1768</strain>
    </source>
</reference>
<dbReference type="Proteomes" id="UP001064933">
    <property type="component" value="Chromosome"/>
</dbReference>
<proteinExistence type="predicted"/>
<organism evidence="2 3">
    <name type="scientific">Roseateles amylovorans</name>
    <dbReference type="NCBI Taxonomy" id="2978473"/>
    <lineage>
        <taxon>Bacteria</taxon>
        <taxon>Pseudomonadati</taxon>
        <taxon>Pseudomonadota</taxon>
        <taxon>Betaproteobacteria</taxon>
        <taxon>Burkholderiales</taxon>
        <taxon>Sphaerotilaceae</taxon>
        <taxon>Roseateles</taxon>
    </lineage>
</organism>
<dbReference type="Gene3D" id="1.25.40.10">
    <property type="entry name" value="Tetratricopeptide repeat domain"/>
    <property type="match status" value="1"/>
</dbReference>
<accession>A0ABY6B4B9</accession>
<dbReference type="InterPro" id="IPR011990">
    <property type="entry name" value="TPR-like_helical_dom_sf"/>
</dbReference>
<keyword evidence="1" id="KW-0812">Transmembrane</keyword>
<evidence type="ECO:0000313" key="3">
    <source>
        <dbReference type="Proteomes" id="UP001064933"/>
    </source>
</evidence>
<gene>
    <name evidence="2" type="ORF">N4261_10200</name>
</gene>
<evidence type="ECO:0000313" key="2">
    <source>
        <dbReference type="EMBL" id="UXH80218.1"/>
    </source>
</evidence>
<protein>
    <recommendedName>
        <fullName evidence="4">Sel1 repeat family protein</fullName>
    </recommendedName>
</protein>
<evidence type="ECO:0008006" key="4">
    <source>
        <dbReference type="Google" id="ProtNLM"/>
    </source>
</evidence>
<name>A0ABY6B4B9_9BURK</name>
<keyword evidence="3" id="KW-1185">Reference proteome</keyword>
<keyword evidence="1" id="KW-1133">Transmembrane helix</keyword>
<keyword evidence="1" id="KW-0472">Membrane</keyword>
<sequence length="291" mass="32490">MEKRLNLKSFIRRVAAFVVPTLILISIAIVAWFSQREQREPLEAEMATAPMKTSGIHDPDIVRAREQALPINASKSTTEARRVPPPLQTIEPKLEEVEYAFKHFEEQLQKARTGDVSAIVNLNAALRMCDEKSEEERGYRPPECAWLPIKGLQARVSLLDEFARAEKASPQVKAMLAGQLLSNAEKVPELLAGKNIFTDEQLRRHVEALATSALEAGNREAALLLSGIHRYGRAGPRDLSKAYGYALVAAELNARIQPDTLDSLRKYLSPYEINQAEALRDSFFRSGSDAR</sequence>
<dbReference type="RefSeq" id="WP_261760036.1">
    <property type="nucleotide sequence ID" value="NZ_CP104562.2"/>
</dbReference>
<feature type="transmembrane region" description="Helical" evidence="1">
    <location>
        <begin position="12"/>
        <end position="33"/>
    </location>
</feature>
<evidence type="ECO:0000256" key="1">
    <source>
        <dbReference type="SAM" id="Phobius"/>
    </source>
</evidence>